<dbReference type="PANTHER" id="PTHR42718:SF9">
    <property type="entry name" value="MAJOR FACILITATOR SUPERFAMILY MULTIDRUG TRANSPORTER MFSC"/>
    <property type="match status" value="1"/>
</dbReference>
<dbReference type="InterPro" id="IPR004638">
    <property type="entry name" value="EmrB-like"/>
</dbReference>
<dbReference type="PROSITE" id="PS50850">
    <property type="entry name" value="MFS"/>
    <property type="match status" value="1"/>
</dbReference>
<dbReference type="InterPro" id="IPR036259">
    <property type="entry name" value="MFS_trans_sf"/>
</dbReference>
<evidence type="ECO:0000256" key="8">
    <source>
        <dbReference type="SAM" id="Phobius"/>
    </source>
</evidence>
<dbReference type="GO" id="GO:0005886">
    <property type="term" value="C:plasma membrane"/>
    <property type="evidence" value="ECO:0007669"/>
    <property type="project" value="UniProtKB-SubCell"/>
</dbReference>
<evidence type="ECO:0000256" key="6">
    <source>
        <dbReference type="ARBA" id="ARBA00022989"/>
    </source>
</evidence>
<feature type="transmembrane region" description="Helical" evidence="8">
    <location>
        <begin position="103"/>
        <end position="125"/>
    </location>
</feature>
<dbReference type="GO" id="GO:0022857">
    <property type="term" value="F:transmembrane transporter activity"/>
    <property type="evidence" value="ECO:0007669"/>
    <property type="project" value="InterPro"/>
</dbReference>
<feature type="transmembrane region" description="Helical" evidence="8">
    <location>
        <begin position="171"/>
        <end position="189"/>
    </location>
</feature>
<comment type="subcellular location">
    <subcellularLocation>
        <location evidence="1">Cell membrane</location>
        <topology evidence="1">Multi-pass membrane protein</topology>
    </subcellularLocation>
</comment>
<protein>
    <submittedName>
        <fullName evidence="10">Transporter</fullName>
    </submittedName>
</protein>
<organism evidence="10 11">
    <name type="scientific">Candidatus Nitrosoglobus terrae</name>
    <dbReference type="NCBI Taxonomy" id="1630141"/>
    <lineage>
        <taxon>Bacteria</taxon>
        <taxon>Pseudomonadati</taxon>
        <taxon>Pseudomonadota</taxon>
        <taxon>Gammaproteobacteria</taxon>
        <taxon>Chromatiales</taxon>
        <taxon>Chromatiaceae</taxon>
        <taxon>Candidatus Nitrosoglobus</taxon>
    </lineage>
</organism>
<keyword evidence="4" id="KW-1003">Cell membrane</keyword>
<evidence type="ECO:0000256" key="4">
    <source>
        <dbReference type="ARBA" id="ARBA00022475"/>
    </source>
</evidence>
<dbReference type="Pfam" id="PF07690">
    <property type="entry name" value="MFS_1"/>
    <property type="match status" value="1"/>
</dbReference>
<proteinExistence type="inferred from homology"/>
<comment type="similarity">
    <text evidence="2">Belongs to the major facilitator superfamily. EmrB family.</text>
</comment>
<feature type="transmembrane region" description="Helical" evidence="8">
    <location>
        <begin position="340"/>
        <end position="363"/>
    </location>
</feature>
<keyword evidence="7 8" id="KW-0472">Membrane</keyword>
<evidence type="ECO:0000313" key="11">
    <source>
        <dbReference type="Proteomes" id="UP000243679"/>
    </source>
</evidence>
<reference evidence="10 11" key="1">
    <citation type="journal article" date="2017" name="ISME J.">
        <title>An acid-tolerant ammonia-oxidizing ?-proteobacterium from soil.</title>
        <authorList>
            <person name="Hayatsu M."/>
            <person name="Tago K."/>
            <person name="Uchiyama I."/>
            <person name="Toyoda A."/>
            <person name="Wang Y."/>
            <person name="Shimomura Y."/>
            <person name="Okubo T."/>
            <person name="Kurisu F."/>
            <person name="Hirono Y."/>
            <person name="Nonaka K."/>
            <person name="Akiyama H."/>
            <person name="Itoh T."/>
            <person name="Takami H."/>
        </authorList>
    </citation>
    <scope>NUCLEOTIDE SEQUENCE [LARGE SCALE GENOMIC DNA]</scope>
    <source>
        <strain evidence="10 11">TAO100</strain>
    </source>
</reference>
<keyword evidence="6 8" id="KW-1133">Transmembrane helix</keyword>
<feature type="transmembrane region" description="Helical" evidence="8">
    <location>
        <begin position="20"/>
        <end position="37"/>
    </location>
</feature>
<feature type="domain" description="Major facilitator superfamily (MFS) profile" evidence="9">
    <location>
        <begin position="1"/>
        <end position="474"/>
    </location>
</feature>
<feature type="transmembrane region" description="Helical" evidence="8">
    <location>
        <begin position="49"/>
        <end position="68"/>
    </location>
</feature>
<evidence type="ECO:0000256" key="7">
    <source>
        <dbReference type="ARBA" id="ARBA00023136"/>
    </source>
</evidence>
<keyword evidence="11" id="KW-1185">Reference proteome</keyword>
<dbReference type="InterPro" id="IPR011701">
    <property type="entry name" value="MFS"/>
</dbReference>
<evidence type="ECO:0000256" key="2">
    <source>
        <dbReference type="ARBA" id="ARBA00008537"/>
    </source>
</evidence>
<feature type="transmembrane region" description="Helical" evidence="8">
    <location>
        <begin position="240"/>
        <end position="266"/>
    </location>
</feature>
<keyword evidence="3" id="KW-0813">Transport</keyword>
<dbReference type="PANTHER" id="PTHR42718">
    <property type="entry name" value="MAJOR FACILITATOR SUPERFAMILY MULTIDRUG TRANSPORTER MFSC"/>
    <property type="match status" value="1"/>
</dbReference>
<sequence length="494" mass="54769">MALEPHAAGDLEGTFVSFMGWSQTNLMLAMALGFPIGRTLAERYGNYRVYVTAFILFAAASYLCAISDSYLRFLWARILLGFSGGLTLLLGQEILLNEYPARLKVLGVSIWGVLTITPFTLAGSIGGWFADELNWRYFFYLSIILSLIIAGIVGSLLYARGFKYRYRQFDFIGFLLFACTMYGIQTLLNMGNDFDWLNSPFLRKVLLFTLVAFPCFIIWEIDKRRPLVDLKLFAHRNFAIGIICLVVGFFSLQGLISLLTVQIQVLLGYSSTLAGLEFVPILLLSAPAVAIMHILSKRMDARLLACLSLLGLATASYWIGLYDDPASFDQIRWPLLFEGFFLGSFVAPLTAVTLHGLSGAQVLRAAEIVNMLRVTAGGLGISFQNIVIYRRAPYHQLHLSNYFGGRFFPSFDSLGQLSSKLTGIGYNDGMIKAYLGRLIHRASNILAVADAFILGACIFLGLAILVWFAYPTHSPIPPSPKKLGIREAKEVKAP</sequence>
<feature type="transmembrane region" description="Helical" evidence="8">
    <location>
        <begin position="201"/>
        <end position="219"/>
    </location>
</feature>
<name>A0A1Q2SKZ6_9GAMM</name>
<dbReference type="KEGG" id="ntt:TAO_0451"/>
<dbReference type="NCBIfam" id="TIGR00711">
    <property type="entry name" value="efflux_EmrB"/>
    <property type="match status" value="1"/>
</dbReference>
<feature type="transmembrane region" description="Helical" evidence="8">
    <location>
        <begin position="303"/>
        <end position="320"/>
    </location>
</feature>
<dbReference type="AlphaFoldDB" id="A0A1Q2SKZ6"/>
<feature type="transmembrane region" description="Helical" evidence="8">
    <location>
        <begin position="278"/>
        <end position="296"/>
    </location>
</feature>
<accession>A0A1Q2SKZ6</accession>
<dbReference type="InterPro" id="IPR020846">
    <property type="entry name" value="MFS_dom"/>
</dbReference>
<feature type="transmembrane region" description="Helical" evidence="8">
    <location>
        <begin position="74"/>
        <end position="91"/>
    </location>
</feature>
<evidence type="ECO:0000259" key="9">
    <source>
        <dbReference type="PROSITE" id="PS50850"/>
    </source>
</evidence>
<evidence type="ECO:0000313" key="10">
    <source>
        <dbReference type="EMBL" id="BAW79821.1"/>
    </source>
</evidence>
<keyword evidence="5 8" id="KW-0812">Transmembrane</keyword>
<evidence type="ECO:0000256" key="1">
    <source>
        <dbReference type="ARBA" id="ARBA00004651"/>
    </source>
</evidence>
<dbReference type="Gene3D" id="1.20.1250.20">
    <property type="entry name" value="MFS general substrate transporter like domains"/>
    <property type="match status" value="1"/>
</dbReference>
<evidence type="ECO:0000256" key="5">
    <source>
        <dbReference type="ARBA" id="ARBA00022692"/>
    </source>
</evidence>
<dbReference type="Proteomes" id="UP000243679">
    <property type="component" value="Chromosome"/>
</dbReference>
<gene>
    <name evidence="10" type="ORF">TAO_0451</name>
</gene>
<feature type="transmembrane region" description="Helical" evidence="8">
    <location>
        <begin position="137"/>
        <end position="159"/>
    </location>
</feature>
<evidence type="ECO:0000256" key="3">
    <source>
        <dbReference type="ARBA" id="ARBA00022448"/>
    </source>
</evidence>
<dbReference type="EMBL" id="AP014836">
    <property type="protein sequence ID" value="BAW79821.1"/>
    <property type="molecule type" value="Genomic_DNA"/>
</dbReference>
<dbReference type="SUPFAM" id="SSF103473">
    <property type="entry name" value="MFS general substrate transporter"/>
    <property type="match status" value="1"/>
</dbReference>
<feature type="transmembrane region" description="Helical" evidence="8">
    <location>
        <begin position="445"/>
        <end position="470"/>
    </location>
</feature>